<evidence type="ECO:0000313" key="3">
    <source>
        <dbReference type="EMBL" id="ANZ36817.1"/>
    </source>
</evidence>
<name>A0A1B2HGH4_9PSEU</name>
<dbReference type="SUPFAM" id="SSF56601">
    <property type="entry name" value="beta-lactamase/transpeptidase-like"/>
    <property type="match status" value="1"/>
</dbReference>
<accession>A0A1B2HGH4</accession>
<proteinExistence type="predicted"/>
<dbReference type="Gene3D" id="3.40.710.10">
    <property type="entry name" value="DD-peptidase/beta-lactamase superfamily"/>
    <property type="match status" value="1"/>
</dbReference>
<organism evidence="3 4">
    <name type="scientific">Lentzea guizhouensis</name>
    <dbReference type="NCBI Taxonomy" id="1586287"/>
    <lineage>
        <taxon>Bacteria</taxon>
        <taxon>Bacillati</taxon>
        <taxon>Actinomycetota</taxon>
        <taxon>Actinomycetes</taxon>
        <taxon>Pseudonocardiales</taxon>
        <taxon>Pseudonocardiaceae</taxon>
        <taxon>Lentzea</taxon>
    </lineage>
</organism>
<feature type="domain" description="Beta-lactamase-related" evidence="2">
    <location>
        <begin position="69"/>
        <end position="400"/>
    </location>
</feature>
<dbReference type="OrthoDB" id="9809635at2"/>
<dbReference type="PANTHER" id="PTHR43283:SF11">
    <property type="entry name" value="BETA-LACTAMASE-RELATED DOMAIN-CONTAINING PROTEIN"/>
    <property type="match status" value="1"/>
</dbReference>
<dbReference type="Pfam" id="PF00144">
    <property type="entry name" value="Beta-lactamase"/>
    <property type="match status" value="1"/>
</dbReference>
<sequence length="507" mass="55737">MLIPALAVALVTVAIPGHFDQPQDGFAHERTTLRPSNPYWAHLDPAPINAALRQVRDFTKPQANGKPLFPGAVTMYVHDGKIVTHDRTGYAVLYQDQQTQLPDDDRVAMRKDTIFDLASISKLFTSIAVIQQVEQGRVDIDQKVAHYLPEFGVNGKENITVKQLLTHTSGLEPFIPLWSRFPDIPSRIKGVMDVKPKSTPGTTYVYSDLNLITLGEIVHRVSGKKLDEAVEDGITRPLGMKDTGYNPQDKDRTAATEFQATPPRGIVRGEVHDENAWSLGGVAGHAGVFGTAKDLAILGQTILNGGTYNGRRVLSEHSVELMLTNFNQQFPDNAHGLGFELDQRWYMGALSGPGTAGHTGYTGTSFVIDKASRSIAILLTNRVHPSRDWGSINPARRAVADGLANALAVRANGKQWRATTSGGTLTADRPVEVFVDVDKGDKLTVQHWDGTVWQDVRTITTTERRWVATEQKKTRFVYTKAGQYNGRGVYVHARGDVTAEGWSAARR</sequence>
<evidence type="ECO:0000256" key="1">
    <source>
        <dbReference type="ARBA" id="ARBA00022801"/>
    </source>
</evidence>
<dbReference type="STRING" id="1586287.BBK82_12800"/>
<dbReference type="Proteomes" id="UP000093053">
    <property type="component" value="Chromosome"/>
</dbReference>
<dbReference type="InterPro" id="IPR001466">
    <property type="entry name" value="Beta-lactam-related"/>
</dbReference>
<dbReference type="InterPro" id="IPR012338">
    <property type="entry name" value="Beta-lactam/transpept-like"/>
</dbReference>
<reference evidence="3 4" key="1">
    <citation type="submission" date="2016-07" db="EMBL/GenBank/DDBJ databases">
        <title>Complete genome sequence of the Lentzea guizhouensis DHS C013.</title>
        <authorList>
            <person name="Cao C."/>
        </authorList>
    </citation>
    <scope>NUCLEOTIDE SEQUENCE [LARGE SCALE GENOMIC DNA]</scope>
    <source>
        <strain evidence="3 4">DHS C013</strain>
    </source>
</reference>
<dbReference type="RefSeq" id="WP_065915216.1">
    <property type="nucleotide sequence ID" value="NZ_CP016793.1"/>
</dbReference>
<protein>
    <recommendedName>
        <fullName evidence="2">Beta-lactamase-related domain-containing protein</fullName>
    </recommendedName>
</protein>
<dbReference type="GO" id="GO:0016787">
    <property type="term" value="F:hydrolase activity"/>
    <property type="evidence" value="ECO:0007669"/>
    <property type="project" value="UniProtKB-KW"/>
</dbReference>
<dbReference type="InterPro" id="IPR050789">
    <property type="entry name" value="Diverse_Enzym_Activities"/>
</dbReference>
<gene>
    <name evidence="3" type="ORF">BBK82_12800</name>
</gene>
<keyword evidence="4" id="KW-1185">Reference proteome</keyword>
<dbReference type="PANTHER" id="PTHR43283">
    <property type="entry name" value="BETA-LACTAMASE-RELATED"/>
    <property type="match status" value="1"/>
</dbReference>
<evidence type="ECO:0000313" key="4">
    <source>
        <dbReference type="Proteomes" id="UP000093053"/>
    </source>
</evidence>
<keyword evidence="1" id="KW-0378">Hydrolase</keyword>
<evidence type="ECO:0000259" key="2">
    <source>
        <dbReference type="Pfam" id="PF00144"/>
    </source>
</evidence>
<dbReference type="EMBL" id="CP016793">
    <property type="protein sequence ID" value="ANZ36817.1"/>
    <property type="molecule type" value="Genomic_DNA"/>
</dbReference>
<dbReference type="AlphaFoldDB" id="A0A1B2HGH4"/>
<dbReference type="KEGG" id="led:BBK82_12800"/>